<sequence length="227" mass="25770">MIVTIHQPNLFPWLGYFDKMMQADAFILLDHVPFTKGGFQNRVQLKGANGPQWLTVPVATKGKLGQPTSDVECKDTLPWKKDHLKTIDANYRGTPNFNEIYPCLEYLYQNTNSAKLVDFTEPGIKWMREAMGIQTPMMKASELEASGSGSELLCQLVRSVGGTVYLSGPSGKDYLDERHFDEYGIRVDYHRFDMFPYPQRYGAFAGGLSGLDYLFHVKKPLERRITA</sequence>
<protein>
    <recommendedName>
        <fullName evidence="3">WbqC family protein</fullName>
    </recommendedName>
</protein>
<comment type="caution">
    <text evidence="1">The sequence shown here is derived from an EMBL/GenBank/DDBJ whole genome shotgun (WGS) entry which is preliminary data.</text>
</comment>
<dbReference type="EMBL" id="QMFB01000003">
    <property type="protein sequence ID" value="RAV22118.1"/>
    <property type="molecule type" value="Genomic_DNA"/>
</dbReference>
<gene>
    <name evidence="1" type="ORF">DQG23_08780</name>
</gene>
<keyword evidence="2" id="KW-1185">Reference proteome</keyword>
<organism evidence="1 2">
    <name type="scientific">Paenibacillus contaminans</name>
    <dbReference type="NCBI Taxonomy" id="450362"/>
    <lineage>
        <taxon>Bacteria</taxon>
        <taxon>Bacillati</taxon>
        <taxon>Bacillota</taxon>
        <taxon>Bacilli</taxon>
        <taxon>Bacillales</taxon>
        <taxon>Paenibacillaceae</taxon>
        <taxon>Paenibacillus</taxon>
    </lineage>
</organism>
<dbReference type="Proteomes" id="UP000250369">
    <property type="component" value="Unassembled WGS sequence"/>
</dbReference>
<reference evidence="1 2" key="1">
    <citation type="journal article" date="2009" name="Int. J. Syst. Evol. Microbiol.">
        <title>Paenibacillus contaminans sp. nov., isolated from a contaminated laboratory plate.</title>
        <authorList>
            <person name="Chou J.H."/>
            <person name="Lee J.H."/>
            <person name="Lin M.C."/>
            <person name="Chang P.S."/>
            <person name="Arun A.B."/>
            <person name="Young C.C."/>
            <person name="Chen W.M."/>
        </authorList>
    </citation>
    <scope>NUCLEOTIDE SEQUENCE [LARGE SCALE GENOMIC DNA]</scope>
    <source>
        <strain evidence="1 2">CKOBP-6</strain>
    </source>
</reference>
<proteinExistence type="predicted"/>
<evidence type="ECO:0008006" key="3">
    <source>
        <dbReference type="Google" id="ProtNLM"/>
    </source>
</evidence>
<dbReference type="Pfam" id="PF08889">
    <property type="entry name" value="WbqC"/>
    <property type="match status" value="1"/>
</dbReference>
<dbReference type="InterPro" id="IPR014985">
    <property type="entry name" value="WbqC"/>
</dbReference>
<dbReference type="OrthoDB" id="3611744at2"/>
<dbReference type="AlphaFoldDB" id="A0A329MS52"/>
<dbReference type="RefSeq" id="WP_113030427.1">
    <property type="nucleotide sequence ID" value="NZ_QMFB01000003.1"/>
</dbReference>
<evidence type="ECO:0000313" key="2">
    <source>
        <dbReference type="Proteomes" id="UP000250369"/>
    </source>
</evidence>
<name>A0A329MS52_9BACL</name>
<accession>A0A329MS52</accession>
<evidence type="ECO:0000313" key="1">
    <source>
        <dbReference type="EMBL" id="RAV22118.1"/>
    </source>
</evidence>